<feature type="active site" evidence="6">
    <location>
        <position position="72"/>
    </location>
</feature>
<evidence type="ECO:0000256" key="6">
    <source>
        <dbReference type="PIRSR" id="PIRSR005700-1"/>
    </source>
</evidence>
<dbReference type="GO" id="GO:0009636">
    <property type="term" value="P:response to toxic substance"/>
    <property type="evidence" value="ECO:0007669"/>
    <property type="project" value="TreeGrafter"/>
</dbReference>
<organism evidence="7 8">
    <name type="scientific">Lentilactobacillus kosonis</name>
    <dbReference type="NCBI Taxonomy" id="2810561"/>
    <lineage>
        <taxon>Bacteria</taxon>
        <taxon>Bacillati</taxon>
        <taxon>Bacillota</taxon>
        <taxon>Bacilli</taxon>
        <taxon>Lactobacillales</taxon>
        <taxon>Lactobacillaceae</taxon>
        <taxon>Lentilactobacillus</taxon>
    </lineage>
</organism>
<protein>
    <recommendedName>
        <fullName evidence="5">Aminopeptidase</fullName>
    </recommendedName>
</protein>
<dbReference type="AlphaFoldDB" id="A0A401FJW8"/>
<dbReference type="PANTHER" id="PTHR10363:SF2">
    <property type="entry name" value="BLEOMYCIN HYDROLASE"/>
    <property type="match status" value="1"/>
</dbReference>
<dbReference type="GO" id="GO:0043418">
    <property type="term" value="P:homocysteine catabolic process"/>
    <property type="evidence" value="ECO:0007669"/>
    <property type="project" value="TreeGrafter"/>
</dbReference>
<dbReference type="RefSeq" id="WP_125007875.1">
    <property type="nucleotide sequence ID" value="NZ_BEXA01000001.1"/>
</dbReference>
<dbReference type="Proteomes" id="UP000286974">
    <property type="component" value="Unassembled WGS sequence"/>
</dbReference>
<gene>
    <name evidence="7" type="ORF">NBRC111893_667</name>
</gene>
<keyword evidence="3 5" id="KW-0378">Hydrolase</keyword>
<dbReference type="GO" id="GO:0005737">
    <property type="term" value="C:cytoplasm"/>
    <property type="evidence" value="ECO:0007669"/>
    <property type="project" value="UniProtKB-SubCell"/>
</dbReference>
<sequence>MTINNKLTEEQIESLRQDYASQPNGDVFTRIITENGINQAAKDPEAAIRLDPVFSIDLPTGKVTNQRQSGRCWLFSLLNTLRHQFAGQYKVKDFELSEKYLFFWDKIERANIFYDRMIALASKPANSREVADYLNGPGNDGGQWAMAAALIEKYGVVPASQYPETQNVENTSALNTVLNQKLRKDGMILRRMVNDGNSDSELAEARAKMLSEVYKIVTYALGVPPTEINFAYRDDDKQYQKITGLTPQQFYQQYFQMNLDNYVVLTNSPDKAFNRLYSLPSQQNVVGGRQIEFLNVEMDYLKQAAIGQLKAGETVWFGNDVLEQMDRKQGFLDSELYRYSDLFNVDFKMSKAERLEYRQAEVSHAMTLTGVDLDSNDVPVKWKVENSWGDKNGNQGYFTMNDNWMEDYVYEVVVRKDFLTGEQQQILGTAPIELPAWDSLK</sequence>
<keyword evidence="8" id="KW-1185">Reference proteome</keyword>
<name>A0A401FJW8_9LACO</name>
<evidence type="ECO:0000256" key="4">
    <source>
        <dbReference type="ARBA" id="ARBA00022807"/>
    </source>
</evidence>
<evidence type="ECO:0000256" key="2">
    <source>
        <dbReference type="ARBA" id="ARBA00022670"/>
    </source>
</evidence>
<keyword evidence="4 5" id="KW-0788">Thiol protease</keyword>
<dbReference type="EMBL" id="BEXA01000001">
    <property type="protein sequence ID" value="GAY72521.1"/>
    <property type="molecule type" value="Genomic_DNA"/>
</dbReference>
<dbReference type="GO" id="GO:0070005">
    <property type="term" value="F:cysteine-type aminopeptidase activity"/>
    <property type="evidence" value="ECO:0007669"/>
    <property type="project" value="InterPro"/>
</dbReference>
<dbReference type="OrthoDB" id="1111399at2"/>
<dbReference type="InterPro" id="IPR004134">
    <property type="entry name" value="Peptidase_C1B"/>
</dbReference>
<dbReference type="Pfam" id="PF03051">
    <property type="entry name" value="Peptidase_C1_2"/>
    <property type="match status" value="1"/>
</dbReference>
<evidence type="ECO:0000313" key="8">
    <source>
        <dbReference type="Proteomes" id="UP000286974"/>
    </source>
</evidence>
<dbReference type="Gene3D" id="3.90.70.10">
    <property type="entry name" value="Cysteine proteinases"/>
    <property type="match status" value="1"/>
</dbReference>
<dbReference type="CDD" id="cd00585">
    <property type="entry name" value="Peptidase_C1B"/>
    <property type="match status" value="1"/>
</dbReference>
<dbReference type="SUPFAM" id="SSF54001">
    <property type="entry name" value="Cysteine proteinases"/>
    <property type="match status" value="1"/>
</dbReference>
<dbReference type="InterPro" id="IPR038765">
    <property type="entry name" value="Papain-like_cys_pep_sf"/>
</dbReference>
<dbReference type="GO" id="GO:0006508">
    <property type="term" value="P:proteolysis"/>
    <property type="evidence" value="ECO:0007669"/>
    <property type="project" value="UniProtKB-KW"/>
</dbReference>
<accession>A0A401FJW8</accession>
<keyword evidence="2 5" id="KW-0645">Protease</keyword>
<feature type="active site" evidence="6">
    <location>
        <position position="386"/>
    </location>
</feature>
<dbReference type="PANTHER" id="PTHR10363">
    <property type="entry name" value="BLEOMYCIN HYDROLASE"/>
    <property type="match status" value="1"/>
</dbReference>
<reference evidence="7 8" key="1">
    <citation type="submission" date="2017-11" db="EMBL/GenBank/DDBJ databases">
        <title>Draft Genome Sequence of Lactobacillus curieae NBRC 111893 isolated from Koso, a Japanese sugar-Vegetable Fermented Beverage.</title>
        <authorList>
            <person name="Chiou T.Y."/>
            <person name="Oshima K."/>
            <person name="Suda W."/>
            <person name="Hattori M."/>
            <person name="Takahashi T."/>
        </authorList>
    </citation>
    <scope>NUCLEOTIDE SEQUENCE [LARGE SCALE GENOMIC DNA]</scope>
    <source>
        <strain evidence="7 8">NBRC111893</strain>
    </source>
</reference>
<dbReference type="PROSITE" id="PS00639">
    <property type="entry name" value="THIOL_PROTEASE_HIS"/>
    <property type="match status" value="1"/>
</dbReference>
<evidence type="ECO:0000256" key="5">
    <source>
        <dbReference type="PIRNR" id="PIRNR005700"/>
    </source>
</evidence>
<keyword evidence="5 7" id="KW-0031">Aminopeptidase</keyword>
<evidence type="ECO:0000313" key="7">
    <source>
        <dbReference type="EMBL" id="GAY72521.1"/>
    </source>
</evidence>
<proteinExistence type="inferred from homology"/>
<comment type="caution">
    <text evidence="7">The sequence shown here is derived from an EMBL/GenBank/DDBJ whole genome shotgun (WGS) entry which is preliminary data.</text>
</comment>
<dbReference type="InterPro" id="IPR025660">
    <property type="entry name" value="Pept_his_AS"/>
</dbReference>
<evidence type="ECO:0000256" key="3">
    <source>
        <dbReference type="ARBA" id="ARBA00022801"/>
    </source>
</evidence>
<comment type="similarity">
    <text evidence="5">Belongs to the peptidase C1 family.</text>
</comment>
<dbReference type="PIRSF" id="PIRSF005700">
    <property type="entry name" value="PepC"/>
    <property type="match status" value="1"/>
</dbReference>
<comment type="subcellular location">
    <subcellularLocation>
        <location evidence="1">Cytoplasm</location>
    </subcellularLocation>
</comment>
<dbReference type="STRING" id="1138822.PL11_004455"/>
<evidence type="ECO:0000256" key="1">
    <source>
        <dbReference type="ARBA" id="ARBA00004496"/>
    </source>
</evidence>
<feature type="active site" evidence="6">
    <location>
        <position position="364"/>
    </location>
</feature>